<evidence type="ECO:0000313" key="3">
    <source>
        <dbReference type="Proteomes" id="UP000051326"/>
    </source>
</evidence>
<dbReference type="Proteomes" id="UP000051326">
    <property type="component" value="Unassembled WGS sequence"/>
</dbReference>
<keyword evidence="4" id="KW-1185">Reference proteome</keyword>
<accession>A0A0P1HAM6</accession>
<dbReference type="EMBL" id="CYSR01000022">
    <property type="protein sequence ID" value="CUI00155.1"/>
    <property type="molecule type" value="Genomic_DNA"/>
</dbReference>
<reference evidence="1 3" key="1">
    <citation type="submission" date="2015-09" db="EMBL/GenBank/DDBJ databases">
        <authorList>
            <consortium name="Swine Surveillance"/>
        </authorList>
    </citation>
    <scope>NUCLEOTIDE SEQUENCE [LARGE SCALE GENOMIC DNA]</scope>
    <source>
        <strain evidence="1 3">CECT 8399</strain>
    </source>
</reference>
<organism evidence="1 3">
    <name type="scientific">Leisingera aquaemixtae</name>
    <dbReference type="NCBI Taxonomy" id="1396826"/>
    <lineage>
        <taxon>Bacteria</taxon>
        <taxon>Pseudomonadati</taxon>
        <taxon>Pseudomonadota</taxon>
        <taxon>Alphaproteobacteria</taxon>
        <taxon>Rhodobacterales</taxon>
        <taxon>Roseobacteraceae</taxon>
        <taxon>Leisingera</taxon>
    </lineage>
</organism>
<sequence length="53" mass="5908">MQKEEITAATLEALLRTVAKANQEKPRQGTRLFERIVERIESARAGAADEPVN</sequence>
<dbReference type="RefSeq" id="WP_158509262.1">
    <property type="nucleotide sequence ID" value="NZ_CP041159.1"/>
</dbReference>
<evidence type="ECO:0000313" key="1">
    <source>
        <dbReference type="EMBL" id="CUI00155.1"/>
    </source>
</evidence>
<protein>
    <submittedName>
        <fullName evidence="1">Uncharacterized protein</fullName>
    </submittedName>
</protein>
<dbReference type="EMBL" id="CP081051">
    <property type="protein sequence ID" value="UWQ40895.1"/>
    <property type="molecule type" value="Genomic_DNA"/>
</dbReference>
<gene>
    <name evidence="2" type="ORF">K3718_15330</name>
    <name evidence="1" type="ORF">PHA8399_02281</name>
</gene>
<dbReference type="AlphaFoldDB" id="A0A0P1HAM6"/>
<proteinExistence type="predicted"/>
<dbReference type="STRING" id="1396826.PHA8399_02281"/>
<reference evidence="2" key="2">
    <citation type="submission" date="2021-08" db="EMBL/GenBank/DDBJ databases">
        <authorList>
            <person name="Nwanade C."/>
            <person name="Wang M."/>
            <person name="Masoudi A."/>
            <person name="Yu Z."/>
            <person name="Liu J."/>
        </authorList>
    </citation>
    <scope>NUCLEOTIDE SEQUENCE</scope>
    <source>
        <strain evidence="2">S166</strain>
    </source>
</reference>
<name>A0A0P1HAM6_9RHOB</name>
<dbReference type="Proteomes" id="UP001058514">
    <property type="component" value="Chromosome"/>
</dbReference>
<evidence type="ECO:0000313" key="2">
    <source>
        <dbReference type="EMBL" id="UWQ40895.1"/>
    </source>
</evidence>
<evidence type="ECO:0000313" key="4">
    <source>
        <dbReference type="Proteomes" id="UP001058514"/>
    </source>
</evidence>